<dbReference type="EMBL" id="LXFE01000976">
    <property type="protein sequence ID" value="OLL24119.1"/>
    <property type="molecule type" value="Genomic_DNA"/>
</dbReference>
<name>A0A1U7LNA4_NEOID</name>
<keyword evidence="6" id="KW-0539">Nucleus</keyword>
<comment type="subcellular location">
    <subcellularLocation>
        <location evidence="2">Cytoplasm</location>
    </subcellularLocation>
    <subcellularLocation>
        <location evidence="1">Nucleus</location>
    </subcellularLocation>
</comment>
<dbReference type="GO" id="GO:0005634">
    <property type="term" value="C:nucleus"/>
    <property type="evidence" value="ECO:0007669"/>
    <property type="project" value="UniProtKB-SubCell"/>
</dbReference>
<sequence length="93" mass="10481">MIPLPIKTAISIPFPTEELAGFAVQILSPDQELKPELVKRTLKSSQNNLIADFECIDVRMLRLCINSFLENTALIISTMQEFSLIGFKITKQD</sequence>
<proteinExistence type="inferred from homology"/>
<reference evidence="7 8" key="1">
    <citation type="submission" date="2016-04" db="EMBL/GenBank/DDBJ databases">
        <title>Evolutionary innovation and constraint leading to complex multicellularity in the Ascomycota.</title>
        <authorList>
            <person name="Cisse O."/>
            <person name="Nguyen A."/>
            <person name="Hewitt D.A."/>
            <person name="Jedd G."/>
            <person name="Stajich J.E."/>
        </authorList>
    </citation>
    <scope>NUCLEOTIDE SEQUENCE [LARGE SCALE GENOMIC DNA]</scope>
    <source>
        <strain evidence="7 8">DAH-3</strain>
    </source>
</reference>
<accession>A0A1U7LNA4</accession>
<evidence type="ECO:0000256" key="1">
    <source>
        <dbReference type="ARBA" id="ARBA00004123"/>
    </source>
</evidence>
<dbReference type="InterPro" id="IPR015419">
    <property type="entry name" value="CTAG/Pcc1"/>
</dbReference>
<dbReference type="FunFam" id="3.30.310.50:FF:000005">
    <property type="entry name" value="L antigen family member 3"/>
    <property type="match status" value="1"/>
</dbReference>
<keyword evidence="5" id="KW-0819">tRNA processing</keyword>
<protein>
    <submittedName>
        <fullName evidence="7">EKC/KEOPS complex subunit</fullName>
    </submittedName>
</protein>
<evidence type="ECO:0000256" key="6">
    <source>
        <dbReference type="ARBA" id="ARBA00023242"/>
    </source>
</evidence>
<keyword evidence="4" id="KW-0963">Cytoplasm</keyword>
<dbReference type="Pfam" id="PF09341">
    <property type="entry name" value="Pcc1"/>
    <property type="match status" value="1"/>
</dbReference>
<keyword evidence="8" id="KW-1185">Reference proteome</keyword>
<dbReference type="STRING" id="1198029.A0A1U7LNA4"/>
<evidence type="ECO:0000313" key="8">
    <source>
        <dbReference type="Proteomes" id="UP000186594"/>
    </source>
</evidence>
<evidence type="ECO:0000256" key="3">
    <source>
        <dbReference type="ARBA" id="ARBA00007073"/>
    </source>
</evidence>
<dbReference type="GO" id="GO:0008033">
    <property type="term" value="P:tRNA processing"/>
    <property type="evidence" value="ECO:0007669"/>
    <property type="project" value="UniProtKB-KW"/>
</dbReference>
<evidence type="ECO:0000256" key="2">
    <source>
        <dbReference type="ARBA" id="ARBA00004496"/>
    </source>
</evidence>
<dbReference type="OMA" id="HAKIAYR"/>
<dbReference type="AlphaFoldDB" id="A0A1U7LNA4"/>
<dbReference type="Proteomes" id="UP000186594">
    <property type="component" value="Unassembled WGS sequence"/>
</dbReference>
<comment type="similarity">
    <text evidence="3">Belongs to the CTAG/PCC1 family.</text>
</comment>
<dbReference type="PANTHER" id="PTHR31283">
    <property type="entry name" value="EKC/KEOPS COMPLEX SUBUNIT PCC1 FAMILY MEMBER"/>
    <property type="match status" value="1"/>
</dbReference>
<dbReference type="GO" id="GO:0070525">
    <property type="term" value="P:tRNA threonylcarbamoyladenosine metabolic process"/>
    <property type="evidence" value="ECO:0007669"/>
    <property type="project" value="TreeGrafter"/>
</dbReference>
<dbReference type="GO" id="GO:0005737">
    <property type="term" value="C:cytoplasm"/>
    <property type="evidence" value="ECO:0007669"/>
    <property type="project" value="UniProtKB-SubCell"/>
</dbReference>
<evidence type="ECO:0000313" key="7">
    <source>
        <dbReference type="EMBL" id="OLL24119.1"/>
    </source>
</evidence>
<comment type="caution">
    <text evidence="7">The sequence shown here is derived from an EMBL/GenBank/DDBJ whole genome shotgun (WGS) entry which is preliminary data.</text>
</comment>
<evidence type="ECO:0000256" key="5">
    <source>
        <dbReference type="ARBA" id="ARBA00022694"/>
    </source>
</evidence>
<evidence type="ECO:0000256" key="4">
    <source>
        <dbReference type="ARBA" id="ARBA00022490"/>
    </source>
</evidence>
<dbReference type="GO" id="GO:0000408">
    <property type="term" value="C:EKC/KEOPS complex"/>
    <property type="evidence" value="ECO:0007669"/>
    <property type="project" value="TreeGrafter"/>
</dbReference>
<dbReference type="OrthoDB" id="10025739at2759"/>
<dbReference type="Gene3D" id="3.30.310.50">
    <property type="entry name" value="Alpha-D-phosphohexomutase, C-terminal domain"/>
    <property type="match status" value="1"/>
</dbReference>
<dbReference type="PANTHER" id="PTHR31283:SF5">
    <property type="entry name" value="EKC_KEOPS COMPLEX SUBUNIT LAGE3"/>
    <property type="match status" value="1"/>
</dbReference>
<gene>
    <name evidence="7" type="ORF">NEOLI_000363</name>
</gene>
<organism evidence="7 8">
    <name type="scientific">Neolecta irregularis (strain DAH-3)</name>
    <dbReference type="NCBI Taxonomy" id="1198029"/>
    <lineage>
        <taxon>Eukaryota</taxon>
        <taxon>Fungi</taxon>
        <taxon>Dikarya</taxon>
        <taxon>Ascomycota</taxon>
        <taxon>Taphrinomycotina</taxon>
        <taxon>Neolectales</taxon>
        <taxon>Neolectaceae</taxon>
        <taxon>Neolecta</taxon>
    </lineage>
</organism>